<dbReference type="Pfam" id="PF13193">
    <property type="entry name" value="AMP-binding_C"/>
    <property type="match status" value="1"/>
</dbReference>
<accession>A0ABY1NJN3</accession>
<dbReference type="InterPro" id="IPR025110">
    <property type="entry name" value="AMP-bd_C"/>
</dbReference>
<evidence type="ECO:0000256" key="1">
    <source>
        <dbReference type="ARBA" id="ARBA00006432"/>
    </source>
</evidence>
<comment type="caution">
    <text evidence="7">The sequence shown here is derived from an EMBL/GenBank/DDBJ whole genome shotgun (WGS) entry which is preliminary data.</text>
</comment>
<sequence>MDATATPYAQGLEKTAANYAALSPLSFLARAAGVFPETTAIVHGRQRLDYRTFYKRSRQLASSLSRLGVGKNDTVSVMLSNVPPMLEAHYGVPMVKAVLHSLNTRLDAAIIAFQLDHADCKVLITDREFAPVIQEALSLAKVSPTIIDYSDPEFPQEGARLGTLDYDEFVADGDPEFAWSLPDDEWDAITLNYTSGTTGNPKGVVYHHRGAYLLAQANVITASMAKHPVYLWTLPMFHCNGWCFPWSLSVVAGTHVCLRWVRPQAMWDLMADEDVTHLCGAPIIMSTLLNAPADQKRDLGRTVEFFTAAAPPPESVLAAMKNAGFNVTHLYGLTEVYGPAVVNDWKSEWEDLSPAEQAQKKARQGVRYVALEDLAVLDPETMTPVPADGTTLGEVMFRGNVVMKGYLKNPEATDSAFKGGWFHSGDLGVMHPDGYIQLKDRSKDIIISGGENISSIEVEDVLYKHDAIQAVAVVAKPDEKWGETPCAFVELKPGMEATEAELIAFCKEHLANFKAPKNVVFVDVPKTSTGKIQKFALREQAKNL</sequence>
<dbReference type="InterPro" id="IPR000873">
    <property type="entry name" value="AMP-dep_synth/lig_dom"/>
</dbReference>
<keyword evidence="8" id="KW-1185">Reference proteome</keyword>
<dbReference type="PROSITE" id="PS00455">
    <property type="entry name" value="AMP_BINDING"/>
    <property type="match status" value="1"/>
</dbReference>
<name>A0ABY1NJN3_9HYPH</name>
<dbReference type="Pfam" id="PF00501">
    <property type="entry name" value="AMP-binding"/>
    <property type="match status" value="1"/>
</dbReference>
<evidence type="ECO:0000313" key="7">
    <source>
        <dbReference type="EMBL" id="SMP11556.1"/>
    </source>
</evidence>
<dbReference type="InterPro" id="IPR020845">
    <property type="entry name" value="AMP-binding_CS"/>
</dbReference>
<dbReference type="EMBL" id="FXTT01000001">
    <property type="protein sequence ID" value="SMP11556.1"/>
    <property type="molecule type" value="Genomic_DNA"/>
</dbReference>
<evidence type="ECO:0000256" key="3">
    <source>
        <dbReference type="ARBA" id="ARBA00022832"/>
    </source>
</evidence>
<evidence type="ECO:0000256" key="2">
    <source>
        <dbReference type="ARBA" id="ARBA00022598"/>
    </source>
</evidence>
<feature type="domain" description="AMP-dependent synthetase/ligase" evidence="5">
    <location>
        <begin position="29"/>
        <end position="407"/>
    </location>
</feature>
<dbReference type="InterPro" id="IPR045851">
    <property type="entry name" value="AMP-bd_C_sf"/>
</dbReference>
<dbReference type="InterPro" id="IPR042099">
    <property type="entry name" value="ANL_N_sf"/>
</dbReference>
<dbReference type="PANTHER" id="PTHR43859:SF4">
    <property type="entry name" value="BUTANOATE--COA LIGASE AAE1-RELATED"/>
    <property type="match status" value="1"/>
</dbReference>
<keyword evidence="4" id="KW-0443">Lipid metabolism</keyword>
<evidence type="ECO:0000259" key="5">
    <source>
        <dbReference type="Pfam" id="PF00501"/>
    </source>
</evidence>
<reference evidence="7 8" key="1">
    <citation type="submission" date="2017-05" db="EMBL/GenBank/DDBJ databases">
        <authorList>
            <person name="Varghese N."/>
            <person name="Submissions S."/>
        </authorList>
    </citation>
    <scope>NUCLEOTIDE SEQUENCE [LARGE SCALE GENOMIC DNA]</scope>
    <source>
        <strain evidence="7 8">DSM 15949</strain>
    </source>
</reference>
<comment type="similarity">
    <text evidence="1">Belongs to the ATP-dependent AMP-binding enzyme family.</text>
</comment>
<dbReference type="Gene3D" id="3.30.300.30">
    <property type="match status" value="1"/>
</dbReference>
<dbReference type="Gene3D" id="3.40.50.12780">
    <property type="entry name" value="N-terminal domain of ligase-like"/>
    <property type="match status" value="1"/>
</dbReference>
<keyword evidence="3" id="KW-0276">Fatty acid metabolism</keyword>
<dbReference type="RefSeq" id="WP_155192016.1">
    <property type="nucleotide sequence ID" value="NZ_BAAAEA010000001.1"/>
</dbReference>
<gene>
    <name evidence="7" type="ORF">SAMN06265374_1335</name>
</gene>
<dbReference type="NCBIfam" id="NF006020">
    <property type="entry name" value="PRK08162.1"/>
    <property type="match status" value="1"/>
</dbReference>
<feature type="domain" description="AMP-binding enzyme C-terminal" evidence="6">
    <location>
        <begin position="457"/>
        <end position="531"/>
    </location>
</feature>
<evidence type="ECO:0000256" key="4">
    <source>
        <dbReference type="ARBA" id="ARBA00023098"/>
    </source>
</evidence>
<protein>
    <submittedName>
        <fullName evidence="7">Fatty-acyl-CoA synthase</fullName>
    </submittedName>
</protein>
<proteinExistence type="inferred from homology"/>
<organism evidence="7 8">
    <name type="scientific">Roseibium denhamense</name>
    <dbReference type="NCBI Taxonomy" id="76305"/>
    <lineage>
        <taxon>Bacteria</taxon>
        <taxon>Pseudomonadati</taxon>
        <taxon>Pseudomonadota</taxon>
        <taxon>Alphaproteobacteria</taxon>
        <taxon>Hyphomicrobiales</taxon>
        <taxon>Stappiaceae</taxon>
        <taxon>Roseibium</taxon>
    </lineage>
</organism>
<dbReference type="SUPFAM" id="SSF56801">
    <property type="entry name" value="Acetyl-CoA synthetase-like"/>
    <property type="match status" value="1"/>
</dbReference>
<evidence type="ECO:0000313" key="8">
    <source>
        <dbReference type="Proteomes" id="UP001157914"/>
    </source>
</evidence>
<keyword evidence="2" id="KW-0436">Ligase</keyword>
<dbReference type="PANTHER" id="PTHR43859">
    <property type="entry name" value="ACYL-ACTIVATING ENZYME"/>
    <property type="match status" value="1"/>
</dbReference>
<dbReference type="CDD" id="cd12118">
    <property type="entry name" value="ttLC_FACS_AEE21_like"/>
    <property type="match status" value="1"/>
</dbReference>
<dbReference type="Proteomes" id="UP001157914">
    <property type="component" value="Unassembled WGS sequence"/>
</dbReference>
<evidence type="ECO:0000259" key="6">
    <source>
        <dbReference type="Pfam" id="PF13193"/>
    </source>
</evidence>